<dbReference type="PROSITE" id="PS50994">
    <property type="entry name" value="INTEGRASE"/>
    <property type="match status" value="1"/>
</dbReference>
<dbReference type="Proteomes" id="UP000295110">
    <property type="component" value="Unassembled WGS sequence"/>
</dbReference>
<evidence type="ECO:0000259" key="2">
    <source>
        <dbReference type="PROSITE" id="PS50994"/>
    </source>
</evidence>
<feature type="non-terminal residue" evidence="3">
    <location>
        <position position="1"/>
    </location>
</feature>
<name>A0A4R3U8Z5_ROSSA</name>
<accession>A0A4R3U8Z5</accession>
<dbReference type="EMBL" id="SMBU01000061">
    <property type="protein sequence ID" value="TCU82924.1"/>
    <property type="molecule type" value="Genomic_DNA"/>
</dbReference>
<dbReference type="InterPro" id="IPR001584">
    <property type="entry name" value="Integrase_cat-core"/>
</dbReference>
<evidence type="ECO:0000256" key="1">
    <source>
        <dbReference type="ARBA" id="ARBA00009277"/>
    </source>
</evidence>
<feature type="domain" description="Integrase catalytic" evidence="2">
    <location>
        <begin position="46"/>
        <end position="219"/>
    </location>
</feature>
<comment type="similarity">
    <text evidence="1">Belongs to the transposase IS21/IS408/IS1162 family.</text>
</comment>
<dbReference type="AlphaFoldDB" id="A0A4R3U8Z5"/>
<dbReference type="Pfam" id="PF22483">
    <property type="entry name" value="Mu-transpos_C_2"/>
    <property type="match status" value="1"/>
</dbReference>
<dbReference type="GO" id="GO:0015074">
    <property type="term" value="P:DNA integration"/>
    <property type="evidence" value="ECO:0007669"/>
    <property type="project" value="InterPro"/>
</dbReference>
<dbReference type="GO" id="GO:0003676">
    <property type="term" value="F:nucleic acid binding"/>
    <property type="evidence" value="ECO:0007669"/>
    <property type="project" value="InterPro"/>
</dbReference>
<evidence type="ECO:0000313" key="3">
    <source>
        <dbReference type="EMBL" id="TCU82924.1"/>
    </source>
</evidence>
<comment type="caution">
    <text evidence="3">The sequence shown here is derived from an EMBL/GenBank/DDBJ whole genome shotgun (WGS) entry which is preliminary data.</text>
</comment>
<organism evidence="3 4">
    <name type="scientific">Roseateles saccharophilus</name>
    <name type="common">Pseudomonas saccharophila</name>
    <dbReference type="NCBI Taxonomy" id="304"/>
    <lineage>
        <taxon>Bacteria</taxon>
        <taxon>Pseudomonadati</taxon>
        <taxon>Pseudomonadota</taxon>
        <taxon>Betaproteobacteria</taxon>
        <taxon>Burkholderiales</taxon>
        <taxon>Sphaerotilaceae</taxon>
        <taxon>Roseateles</taxon>
    </lineage>
</organism>
<protein>
    <submittedName>
        <fullName evidence="3">Integrase-like protein</fullName>
    </submittedName>
</protein>
<dbReference type="InterPro" id="IPR054353">
    <property type="entry name" value="IstA-like_C"/>
</dbReference>
<proteinExistence type="inferred from homology"/>
<dbReference type="PANTHER" id="PTHR35004">
    <property type="entry name" value="TRANSPOSASE RV3428C-RELATED"/>
    <property type="match status" value="1"/>
</dbReference>
<gene>
    <name evidence="3" type="ORF">EV671_10611</name>
</gene>
<sequence length="406" mass="45518">RSILASLRPLSFRMQGSQLRRLSGRWVPGTFTEAELRAPPKRSGTYDFAPGQEMQHDTSPHRLEVAGKSVTAQCAGLTLAYSRRLFVHYYPRFTRFEAKHFLLQAVQFMQGSCPRCIIDNTSVVLAGGAGADAVIAPEMAAFARSLGIEFRAHRVNHPDRKARIERPFAWIERGFLPGRTFASFEELNAQVLRWCIEVANAKPKRSLGMSPEAAYVMEKPHLQGLPTLLPAVYDVFDRVVDLYGFVSVDTNRYSVPERLVGKTVTVYKHYASIEIQHRRMPVAIHPRLVGERDARHTLPGHHTVPQRAPRQPSLQAQLLRGEHAVLDAYVGALVAHLNGRGTRALNRLLQLKRSYPPQPFLAAVEQAQKYGLFDLARLETLVLRHVAGDFFALDDDDGQDDTADDA</sequence>
<dbReference type="SUPFAM" id="SSF53098">
    <property type="entry name" value="Ribonuclease H-like"/>
    <property type="match status" value="1"/>
</dbReference>
<dbReference type="Gene3D" id="3.30.420.10">
    <property type="entry name" value="Ribonuclease H-like superfamily/Ribonuclease H"/>
    <property type="match status" value="1"/>
</dbReference>
<dbReference type="InterPro" id="IPR012337">
    <property type="entry name" value="RNaseH-like_sf"/>
</dbReference>
<keyword evidence="4" id="KW-1185">Reference proteome</keyword>
<reference evidence="3 4" key="1">
    <citation type="submission" date="2019-03" db="EMBL/GenBank/DDBJ databases">
        <title>Genomic Encyclopedia of Type Strains, Phase IV (KMG-IV): sequencing the most valuable type-strain genomes for metagenomic binning, comparative biology and taxonomic classification.</title>
        <authorList>
            <person name="Goeker M."/>
        </authorList>
    </citation>
    <scope>NUCLEOTIDE SEQUENCE [LARGE SCALE GENOMIC DNA]</scope>
    <source>
        <strain evidence="3 4">DSM 654</strain>
    </source>
</reference>
<evidence type="ECO:0000313" key="4">
    <source>
        <dbReference type="Proteomes" id="UP000295110"/>
    </source>
</evidence>
<dbReference type="InterPro" id="IPR036397">
    <property type="entry name" value="RNaseH_sf"/>
</dbReference>